<name>A0A3L6QP41_PANMI</name>
<gene>
    <name evidence="1" type="ORF">C2845_PM04G11930</name>
</gene>
<comment type="caution">
    <text evidence="1">The sequence shown here is derived from an EMBL/GenBank/DDBJ whole genome shotgun (WGS) entry which is preliminary data.</text>
</comment>
<proteinExistence type="predicted"/>
<dbReference type="Proteomes" id="UP000275267">
    <property type="component" value="Unassembled WGS sequence"/>
</dbReference>
<dbReference type="EMBL" id="PQIB02000011">
    <property type="protein sequence ID" value="RLM84475.1"/>
    <property type="molecule type" value="Genomic_DNA"/>
</dbReference>
<accession>A0A3L6QP41</accession>
<dbReference type="AlphaFoldDB" id="A0A3L6QP41"/>
<protein>
    <submittedName>
        <fullName evidence="1">ATP binding protein</fullName>
    </submittedName>
</protein>
<evidence type="ECO:0000313" key="1">
    <source>
        <dbReference type="EMBL" id="RLM84475.1"/>
    </source>
</evidence>
<reference evidence="2" key="1">
    <citation type="journal article" date="2019" name="Nat. Commun.">
        <title>The genome of broomcorn millet.</title>
        <authorList>
            <person name="Zou C."/>
            <person name="Miki D."/>
            <person name="Li D."/>
            <person name="Tang Q."/>
            <person name="Xiao L."/>
            <person name="Rajput S."/>
            <person name="Deng P."/>
            <person name="Jia W."/>
            <person name="Huang R."/>
            <person name="Zhang M."/>
            <person name="Sun Y."/>
            <person name="Hu J."/>
            <person name="Fu X."/>
            <person name="Schnable P.S."/>
            <person name="Li F."/>
            <person name="Zhang H."/>
            <person name="Feng B."/>
            <person name="Zhu X."/>
            <person name="Liu R."/>
            <person name="Schnable J.C."/>
            <person name="Zhu J.-K."/>
            <person name="Zhang H."/>
        </authorList>
    </citation>
    <scope>NUCLEOTIDE SEQUENCE [LARGE SCALE GENOMIC DNA]</scope>
</reference>
<keyword evidence="2" id="KW-1185">Reference proteome</keyword>
<organism evidence="1 2">
    <name type="scientific">Panicum miliaceum</name>
    <name type="common">Proso millet</name>
    <name type="synonym">Broomcorn millet</name>
    <dbReference type="NCBI Taxonomy" id="4540"/>
    <lineage>
        <taxon>Eukaryota</taxon>
        <taxon>Viridiplantae</taxon>
        <taxon>Streptophyta</taxon>
        <taxon>Embryophyta</taxon>
        <taxon>Tracheophyta</taxon>
        <taxon>Spermatophyta</taxon>
        <taxon>Magnoliopsida</taxon>
        <taxon>Liliopsida</taxon>
        <taxon>Poales</taxon>
        <taxon>Poaceae</taxon>
        <taxon>PACMAD clade</taxon>
        <taxon>Panicoideae</taxon>
        <taxon>Panicodae</taxon>
        <taxon>Paniceae</taxon>
        <taxon>Panicinae</taxon>
        <taxon>Panicum</taxon>
        <taxon>Panicum sect. Panicum</taxon>
    </lineage>
</organism>
<dbReference type="OrthoDB" id="692007at2759"/>
<evidence type="ECO:0000313" key="2">
    <source>
        <dbReference type="Proteomes" id="UP000275267"/>
    </source>
</evidence>
<dbReference type="STRING" id="4540.A0A3L6QP41"/>
<sequence length="158" mass="17543">MEGVVRLGLGLGLIPMRGSLQNRCREDILIHKNVLAEAKDSDKRPAFAVRLRLDDKDVDEVTHSNGSQEGAATEVAMSTRPDTLYARNYEIILSTVENPGNLTQLSVLLVDIGLKTKEAHIFSTQDGYTLHCFNVDGWQDVQGLHKALGELILRNKFD</sequence>